<dbReference type="Proteomes" id="UP000604825">
    <property type="component" value="Unassembled WGS sequence"/>
</dbReference>
<gene>
    <name evidence="1" type="ORF">NCGR_LOCUS28155</name>
</gene>
<sequence length="94" mass="10457">MSRFMSNQSRYTLDRLLGKLSCPLLLLWGDLDPWVGPAKAARIQEFYADTAVMHLQAGHCPHDEAPEQANQALLEWLAALDARAKPAEPSLQTV</sequence>
<organism evidence="1 2">
    <name type="scientific">Miscanthus lutarioriparius</name>
    <dbReference type="NCBI Taxonomy" id="422564"/>
    <lineage>
        <taxon>Eukaryota</taxon>
        <taxon>Viridiplantae</taxon>
        <taxon>Streptophyta</taxon>
        <taxon>Embryophyta</taxon>
        <taxon>Tracheophyta</taxon>
        <taxon>Spermatophyta</taxon>
        <taxon>Magnoliopsida</taxon>
        <taxon>Liliopsida</taxon>
        <taxon>Poales</taxon>
        <taxon>Poaceae</taxon>
        <taxon>PACMAD clade</taxon>
        <taxon>Panicoideae</taxon>
        <taxon>Andropogonodae</taxon>
        <taxon>Andropogoneae</taxon>
        <taxon>Saccharinae</taxon>
        <taxon>Miscanthus</taxon>
    </lineage>
</organism>
<evidence type="ECO:0000313" key="2">
    <source>
        <dbReference type="Proteomes" id="UP000604825"/>
    </source>
</evidence>
<dbReference type="InterPro" id="IPR029058">
    <property type="entry name" value="AB_hydrolase_fold"/>
</dbReference>
<reference evidence="1" key="1">
    <citation type="submission" date="2020-10" db="EMBL/GenBank/DDBJ databases">
        <authorList>
            <person name="Han B."/>
            <person name="Lu T."/>
            <person name="Zhao Q."/>
            <person name="Huang X."/>
            <person name="Zhao Y."/>
        </authorList>
    </citation>
    <scope>NUCLEOTIDE SEQUENCE</scope>
</reference>
<dbReference type="GO" id="GO:0009507">
    <property type="term" value="C:chloroplast"/>
    <property type="evidence" value="ECO:0007669"/>
    <property type="project" value="TreeGrafter"/>
</dbReference>
<dbReference type="AlphaFoldDB" id="A0A811PMW7"/>
<comment type="caution">
    <text evidence="1">The sequence shown here is derived from an EMBL/GenBank/DDBJ whole genome shotgun (WGS) entry which is preliminary data.</text>
</comment>
<dbReference type="OrthoDB" id="408373at2759"/>
<evidence type="ECO:0000313" key="1">
    <source>
        <dbReference type="EMBL" id="CAD6242779.1"/>
    </source>
</evidence>
<dbReference type="PANTHER" id="PTHR46438:SF2">
    <property type="entry name" value="ALPHA_BETA-HYDROLASES SUPERFAMILY PROTEIN"/>
    <property type="match status" value="1"/>
</dbReference>
<keyword evidence="2" id="KW-1185">Reference proteome</keyword>
<name>A0A811PMW7_9POAL</name>
<dbReference type="EMBL" id="CAJGYO010000007">
    <property type="protein sequence ID" value="CAD6242779.1"/>
    <property type="molecule type" value="Genomic_DNA"/>
</dbReference>
<dbReference type="PANTHER" id="PTHR46438">
    <property type="entry name" value="ALPHA/BETA-HYDROLASES SUPERFAMILY PROTEIN"/>
    <property type="match status" value="1"/>
</dbReference>
<accession>A0A811PMW7</accession>
<proteinExistence type="predicted"/>
<protein>
    <submittedName>
        <fullName evidence="1">Uncharacterized protein</fullName>
    </submittedName>
</protein>
<dbReference type="SUPFAM" id="SSF53474">
    <property type="entry name" value="alpha/beta-Hydrolases"/>
    <property type="match status" value="1"/>
</dbReference>
<dbReference type="Gene3D" id="3.40.50.1820">
    <property type="entry name" value="alpha/beta hydrolase"/>
    <property type="match status" value="1"/>
</dbReference>